<dbReference type="Pfam" id="PF01047">
    <property type="entry name" value="MarR"/>
    <property type="match status" value="1"/>
</dbReference>
<dbReference type="RefSeq" id="WP_139796033.1">
    <property type="nucleotide sequence ID" value="NZ_FWXH01000007.1"/>
</dbReference>
<dbReference type="OrthoDB" id="1858911at2"/>
<dbReference type="InterPro" id="IPR036390">
    <property type="entry name" value="WH_DNA-bd_sf"/>
</dbReference>
<reference evidence="5 6" key="1">
    <citation type="submission" date="2017-04" db="EMBL/GenBank/DDBJ databases">
        <authorList>
            <person name="Afonso C.L."/>
            <person name="Miller P.J."/>
            <person name="Scott M.A."/>
            <person name="Spackman E."/>
            <person name="Goraichik I."/>
            <person name="Dimitrov K.M."/>
            <person name="Suarez D.L."/>
            <person name="Swayne D.E."/>
        </authorList>
    </citation>
    <scope>NUCLEOTIDE SEQUENCE [LARGE SCALE GENOMIC DNA]</scope>
    <source>
        <strain evidence="5 6">DSM 12555</strain>
    </source>
</reference>
<evidence type="ECO:0000313" key="5">
    <source>
        <dbReference type="EMBL" id="SMC24565.1"/>
    </source>
</evidence>
<evidence type="ECO:0000313" key="6">
    <source>
        <dbReference type="Proteomes" id="UP000192468"/>
    </source>
</evidence>
<feature type="domain" description="HTH marR-type" evidence="4">
    <location>
        <begin position="1"/>
        <end position="138"/>
    </location>
</feature>
<proteinExistence type="predicted"/>
<dbReference type="SMART" id="SM00347">
    <property type="entry name" value="HTH_MARR"/>
    <property type="match status" value="1"/>
</dbReference>
<dbReference type="SUPFAM" id="SSF46785">
    <property type="entry name" value="Winged helix' DNA-binding domain"/>
    <property type="match status" value="1"/>
</dbReference>
<dbReference type="PANTHER" id="PTHR42756">
    <property type="entry name" value="TRANSCRIPTIONAL REGULATOR, MARR"/>
    <property type="match status" value="1"/>
</dbReference>
<dbReference type="EMBL" id="FWXH01000007">
    <property type="protein sequence ID" value="SMC24565.1"/>
    <property type="molecule type" value="Genomic_DNA"/>
</dbReference>
<keyword evidence="1" id="KW-0805">Transcription regulation</keyword>
<dbReference type="GO" id="GO:0003700">
    <property type="term" value="F:DNA-binding transcription factor activity"/>
    <property type="evidence" value="ECO:0007669"/>
    <property type="project" value="InterPro"/>
</dbReference>
<dbReference type="PANTHER" id="PTHR42756:SF1">
    <property type="entry name" value="TRANSCRIPTIONAL REPRESSOR OF EMRAB OPERON"/>
    <property type="match status" value="1"/>
</dbReference>
<dbReference type="Gene3D" id="1.10.10.10">
    <property type="entry name" value="Winged helix-like DNA-binding domain superfamily/Winged helix DNA-binding domain"/>
    <property type="match status" value="1"/>
</dbReference>
<sequence>MIKSYDESIGRLTNITNKNLLHFLNKNLEKFNITTEQWTVLFNLSNQNKISQKSLAKITNKDQPTLTRILDILERKNLIERHSSKEDRRSFLLHITENGLILKENILPFIENLFRDILKGISPEDLNIYICVLLQINKNIDNLK</sequence>
<gene>
    <name evidence="5" type="ORF">SAMN02745134_02211</name>
</gene>
<dbReference type="InterPro" id="IPR036388">
    <property type="entry name" value="WH-like_DNA-bd_sf"/>
</dbReference>
<evidence type="ECO:0000256" key="2">
    <source>
        <dbReference type="ARBA" id="ARBA00023125"/>
    </source>
</evidence>
<dbReference type="AlphaFoldDB" id="A0A1W1XKX4"/>
<dbReference type="PROSITE" id="PS50995">
    <property type="entry name" value="HTH_MARR_2"/>
    <property type="match status" value="1"/>
</dbReference>
<accession>A0A1W1XKX4</accession>
<dbReference type="InterPro" id="IPR000835">
    <property type="entry name" value="HTH_MarR-typ"/>
</dbReference>
<evidence type="ECO:0000259" key="4">
    <source>
        <dbReference type="PROSITE" id="PS50995"/>
    </source>
</evidence>
<keyword evidence="6" id="KW-1185">Reference proteome</keyword>
<keyword evidence="2 5" id="KW-0238">DNA-binding</keyword>
<dbReference type="Proteomes" id="UP000192468">
    <property type="component" value="Unassembled WGS sequence"/>
</dbReference>
<organism evidence="5 6">
    <name type="scientific">Clostridium acidisoli DSM 12555</name>
    <dbReference type="NCBI Taxonomy" id="1121291"/>
    <lineage>
        <taxon>Bacteria</taxon>
        <taxon>Bacillati</taxon>
        <taxon>Bacillota</taxon>
        <taxon>Clostridia</taxon>
        <taxon>Eubacteriales</taxon>
        <taxon>Clostridiaceae</taxon>
        <taxon>Clostridium</taxon>
    </lineage>
</organism>
<protein>
    <submittedName>
        <fullName evidence="5">DNA-binding transcriptional regulator, MarR family</fullName>
    </submittedName>
</protein>
<dbReference type="GO" id="GO:0003677">
    <property type="term" value="F:DNA binding"/>
    <property type="evidence" value="ECO:0007669"/>
    <property type="project" value="UniProtKB-KW"/>
</dbReference>
<dbReference type="STRING" id="1121291.SAMN02745134_02211"/>
<dbReference type="PRINTS" id="PR00598">
    <property type="entry name" value="HTHMARR"/>
</dbReference>
<keyword evidence="3" id="KW-0804">Transcription</keyword>
<evidence type="ECO:0000256" key="1">
    <source>
        <dbReference type="ARBA" id="ARBA00023015"/>
    </source>
</evidence>
<name>A0A1W1XKX4_9CLOT</name>
<evidence type="ECO:0000256" key="3">
    <source>
        <dbReference type="ARBA" id="ARBA00023163"/>
    </source>
</evidence>